<evidence type="ECO:0000256" key="1">
    <source>
        <dbReference type="SAM" id="MobiDB-lite"/>
    </source>
</evidence>
<protein>
    <submittedName>
        <fullName evidence="2">Kinase-like domain-containing protein</fullName>
    </submittedName>
</protein>
<keyword evidence="3" id="KW-1185">Reference proteome</keyword>
<feature type="compositionally biased region" description="Low complexity" evidence="1">
    <location>
        <begin position="81"/>
        <end position="92"/>
    </location>
</feature>
<proteinExistence type="predicted"/>
<evidence type="ECO:0000313" key="2">
    <source>
        <dbReference type="EMBL" id="KAF5694995.1"/>
    </source>
</evidence>
<name>A0A8H6CWT7_9HYPO</name>
<gene>
    <name evidence="2" type="ORF">FDENT_700</name>
</gene>
<keyword evidence="2" id="KW-0418">Kinase</keyword>
<dbReference type="AlphaFoldDB" id="A0A8H6CWT7"/>
<accession>A0A8H6CWT7</accession>
<feature type="compositionally biased region" description="Basic and acidic residues" evidence="1">
    <location>
        <begin position="93"/>
        <end position="107"/>
    </location>
</feature>
<feature type="region of interest" description="Disordered" evidence="1">
    <location>
        <begin position="81"/>
        <end position="148"/>
    </location>
</feature>
<dbReference type="EMBL" id="JAAOAK010000015">
    <property type="protein sequence ID" value="KAF5694995.1"/>
    <property type="molecule type" value="Genomic_DNA"/>
</dbReference>
<reference evidence="2 3" key="1">
    <citation type="submission" date="2020-05" db="EMBL/GenBank/DDBJ databases">
        <title>Identification and distribution of gene clusters putatively required for synthesis of sphingolipid metabolism inhibitors in phylogenetically diverse species of the filamentous fungus Fusarium.</title>
        <authorList>
            <person name="Kim H.-S."/>
            <person name="Busman M."/>
            <person name="Brown D.W."/>
            <person name="Divon H."/>
            <person name="Uhlig S."/>
            <person name="Proctor R.H."/>
        </authorList>
    </citation>
    <scope>NUCLEOTIDE SEQUENCE [LARGE SCALE GENOMIC DNA]</scope>
    <source>
        <strain evidence="2 3">NRRL 25311</strain>
    </source>
</reference>
<evidence type="ECO:0000313" key="3">
    <source>
        <dbReference type="Proteomes" id="UP000562682"/>
    </source>
</evidence>
<feature type="compositionally biased region" description="Basic and acidic residues" evidence="1">
    <location>
        <begin position="114"/>
        <end position="129"/>
    </location>
</feature>
<comment type="caution">
    <text evidence="2">The sequence shown here is derived from an EMBL/GenBank/DDBJ whole genome shotgun (WGS) entry which is preliminary data.</text>
</comment>
<dbReference type="Proteomes" id="UP000562682">
    <property type="component" value="Unassembled WGS sequence"/>
</dbReference>
<organism evidence="2 3">
    <name type="scientific">Fusarium denticulatum</name>
    <dbReference type="NCBI Taxonomy" id="48507"/>
    <lineage>
        <taxon>Eukaryota</taxon>
        <taxon>Fungi</taxon>
        <taxon>Dikarya</taxon>
        <taxon>Ascomycota</taxon>
        <taxon>Pezizomycotina</taxon>
        <taxon>Sordariomycetes</taxon>
        <taxon>Hypocreomycetidae</taxon>
        <taxon>Hypocreales</taxon>
        <taxon>Nectriaceae</taxon>
        <taxon>Fusarium</taxon>
        <taxon>Fusarium fujikuroi species complex</taxon>
    </lineage>
</organism>
<dbReference type="GO" id="GO:0016301">
    <property type="term" value="F:kinase activity"/>
    <property type="evidence" value="ECO:0007669"/>
    <property type="project" value="UniProtKB-KW"/>
</dbReference>
<sequence>MYDGQEEHGNLVWDKNGEDFEAAQQQMGLKAFCHKVKVPHVLDPDTLDSILENIWTKSSPLLAGTVSADFPEDRIFTSGWQRQVRSSRSSSHSQHDRKDSQTYHEHNGLVTSEDDCRNNDLLSDGERAAMEPFVQRKMTEGKERPVVGWDETEAKKRFSELLSN</sequence>
<keyword evidence="2" id="KW-0808">Transferase</keyword>